<dbReference type="PANTHER" id="PTHR22901">
    <property type="entry name" value="SIALATE O-ACETYLESTERASE"/>
    <property type="match status" value="1"/>
</dbReference>
<sequence length="478" mass="53232">MTKARFIAFLFILLLMEGKLSAKVTIPSIFSDGMVLQQKTQVNIWGKAKNPVSITTSWDNKTYKVSPDKAGNWKVKISTPVAGGPFTMTINDGDELKLSDILIGEVWLASGQSNMEMPLKGFKNQPVSGSQEAVKNSENAQIRFFNVENISWKKPLDNCKGSWVRASPSTTSNFSAVAYFYAKILHEKLNVPVAIVEADWGGTLVQAWMSDKALSAFPEAKVPQELNEKNENKNTHAGLFNGMIHPIVGYGVKGAIWYQGEQNRNEPELYLKMFPAMVKQWRKDWAIGDFPFYYVQIAPYISKAKKLSPALLKLQPLVPVLRESQLFAEKKIKNSGMAVLTDIGAENTIHPPDKITVSERLSYLALAKTYNKKDIYYMGPVYKNSKIKGNEMILSFDHAEGGLVLTNKALPNFEIAGSDKKFHPATPVVSGSTIILTSPQVNKPVAARYAFKAWVEGNLYNNHNLPASSFRTDKWGVE</sequence>
<dbReference type="InterPro" id="IPR039329">
    <property type="entry name" value="SIAE"/>
</dbReference>
<dbReference type="PANTHER" id="PTHR22901:SF0">
    <property type="entry name" value="SIALATE O-ACETYLESTERASE"/>
    <property type="match status" value="1"/>
</dbReference>
<dbReference type="InterPro" id="IPR005181">
    <property type="entry name" value="SASA"/>
</dbReference>
<dbReference type="Pfam" id="PF03629">
    <property type="entry name" value="SASA"/>
    <property type="match status" value="1"/>
</dbReference>
<keyword evidence="1" id="KW-0378">Hydrolase</keyword>
<comment type="caution">
    <text evidence="3">The sequence shown here is derived from an EMBL/GenBank/DDBJ whole genome shotgun (WGS) entry which is preliminary data.</text>
</comment>
<feature type="domain" description="Sialate O-acetylesterase" evidence="2">
    <location>
        <begin position="105"/>
        <end position="300"/>
    </location>
</feature>
<proteinExistence type="predicted"/>
<dbReference type="Gene3D" id="3.40.50.1110">
    <property type="entry name" value="SGNH hydrolase"/>
    <property type="match status" value="1"/>
</dbReference>
<evidence type="ECO:0000259" key="2">
    <source>
        <dbReference type="Pfam" id="PF03629"/>
    </source>
</evidence>
<gene>
    <name evidence="3" type="ORF">ACFSAH_19655</name>
</gene>
<reference evidence="4" key="1">
    <citation type="journal article" date="2019" name="Int. J. Syst. Evol. Microbiol.">
        <title>The Global Catalogue of Microorganisms (GCM) 10K type strain sequencing project: providing services to taxonomists for standard genome sequencing and annotation.</title>
        <authorList>
            <consortium name="The Broad Institute Genomics Platform"/>
            <consortium name="The Broad Institute Genome Sequencing Center for Infectious Disease"/>
            <person name="Wu L."/>
            <person name="Ma J."/>
        </authorList>
    </citation>
    <scope>NUCLEOTIDE SEQUENCE [LARGE SCALE GENOMIC DNA]</scope>
    <source>
        <strain evidence="4">CCUG 53762</strain>
    </source>
</reference>
<keyword evidence="4" id="KW-1185">Reference proteome</keyword>
<organism evidence="3 4">
    <name type="scientific">Pseudopedobacter beijingensis</name>
    <dbReference type="NCBI Taxonomy" id="1207056"/>
    <lineage>
        <taxon>Bacteria</taxon>
        <taxon>Pseudomonadati</taxon>
        <taxon>Bacteroidota</taxon>
        <taxon>Sphingobacteriia</taxon>
        <taxon>Sphingobacteriales</taxon>
        <taxon>Sphingobacteriaceae</taxon>
        <taxon>Pseudopedobacter</taxon>
    </lineage>
</organism>
<evidence type="ECO:0000313" key="4">
    <source>
        <dbReference type="Proteomes" id="UP001597118"/>
    </source>
</evidence>
<evidence type="ECO:0000313" key="3">
    <source>
        <dbReference type="EMBL" id="MFD1632096.1"/>
    </source>
</evidence>
<dbReference type="EMBL" id="JBHUDG010000051">
    <property type="protein sequence ID" value="MFD1632096.1"/>
    <property type="molecule type" value="Genomic_DNA"/>
</dbReference>
<evidence type="ECO:0000256" key="1">
    <source>
        <dbReference type="ARBA" id="ARBA00022801"/>
    </source>
</evidence>
<protein>
    <submittedName>
        <fullName evidence="3">Sialate O-acetylesterase</fullName>
    </submittedName>
</protein>
<accession>A0ABW4IH53</accession>
<dbReference type="Proteomes" id="UP001597118">
    <property type="component" value="Unassembled WGS sequence"/>
</dbReference>
<dbReference type="InterPro" id="IPR036514">
    <property type="entry name" value="SGNH_hydro_sf"/>
</dbReference>
<name>A0ABW4IH53_9SPHI</name>
<dbReference type="RefSeq" id="WP_379664417.1">
    <property type="nucleotide sequence ID" value="NZ_JBHUDG010000051.1"/>
</dbReference>
<dbReference type="SUPFAM" id="SSF52266">
    <property type="entry name" value="SGNH hydrolase"/>
    <property type="match status" value="1"/>
</dbReference>